<feature type="region of interest" description="Disordered" evidence="1">
    <location>
        <begin position="34"/>
        <end position="63"/>
    </location>
</feature>
<organism evidence="2 3">
    <name type="scientific">Crocosphaera watsonii WH 0402</name>
    <dbReference type="NCBI Taxonomy" id="1284629"/>
    <lineage>
        <taxon>Bacteria</taxon>
        <taxon>Bacillati</taxon>
        <taxon>Cyanobacteriota</taxon>
        <taxon>Cyanophyceae</taxon>
        <taxon>Oscillatoriophycideae</taxon>
        <taxon>Chroococcales</taxon>
        <taxon>Aphanothecaceae</taxon>
        <taxon>Crocosphaera</taxon>
    </lineage>
</organism>
<evidence type="ECO:0000313" key="2">
    <source>
        <dbReference type="EMBL" id="CCQ64627.1"/>
    </source>
</evidence>
<dbReference type="EMBL" id="CAQN01000016">
    <property type="protein sequence ID" value="CCQ64627.1"/>
    <property type="molecule type" value="Genomic_DNA"/>
</dbReference>
<reference evidence="2 3" key="2">
    <citation type="submission" date="2013-09" db="EMBL/GenBank/DDBJ databases">
        <title>Whole genome comparison of six Crocosphaera watsonii strains with differing phenotypes.</title>
        <authorList>
            <person name="Bench S.R."/>
            <person name="Heller P."/>
            <person name="Frank I."/>
            <person name="Arciniega M."/>
            <person name="Shilova I.N."/>
            <person name="Zehr J.P."/>
        </authorList>
    </citation>
    <scope>NUCLEOTIDE SEQUENCE [LARGE SCALE GENOMIC DNA]</scope>
    <source>
        <strain evidence="2 3">WH 0402</strain>
    </source>
</reference>
<comment type="caution">
    <text evidence="2">The sequence shown here is derived from an EMBL/GenBank/DDBJ whole genome shotgun (WGS) entry which is preliminary data.</text>
</comment>
<sequence>MAGLILYADLVKALASSNYINLTHCLESVKIFPPPPEENDPESYGAITGQGVSLPEIQNPKRN</sequence>
<evidence type="ECO:0000256" key="1">
    <source>
        <dbReference type="SAM" id="MobiDB-lite"/>
    </source>
</evidence>
<protein>
    <submittedName>
        <fullName evidence="2">Uncharacterized protein</fullName>
    </submittedName>
</protein>
<proteinExistence type="predicted"/>
<evidence type="ECO:0000313" key="3">
    <source>
        <dbReference type="Proteomes" id="UP000018130"/>
    </source>
</evidence>
<dbReference type="AlphaFoldDB" id="T2JJG7"/>
<dbReference type="Proteomes" id="UP000018130">
    <property type="component" value="Unassembled WGS sequence"/>
</dbReference>
<gene>
    <name evidence="2" type="ORF">CWATWH0402_653</name>
</gene>
<accession>T2JJG7</accession>
<reference evidence="2 3" key="1">
    <citation type="submission" date="2013-01" db="EMBL/GenBank/DDBJ databases">
        <authorList>
            <person name="Bench S."/>
        </authorList>
    </citation>
    <scope>NUCLEOTIDE SEQUENCE [LARGE SCALE GENOMIC DNA]</scope>
    <source>
        <strain evidence="2 3">WH 0402</strain>
    </source>
</reference>
<name>T2JJG7_CROWT</name>